<dbReference type="SUPFAM" id="SSF102114">
    <property type="entry name" value="Radical SAM enzymes"/>
    <property type="match status" value="1"/>
</dbReference>
<dbReference type="HAMAP" id="MF_01849">
    <property type="entry name" value="RNA_methyltr_RlmN"/>
    <property type="match status" value="1"/>
</dbReference>
<evidence type="ECO:0000259" key="13">
    <source>
        <dbReference type="PROSITE" id="PS51918"/>
    </source>
</evidence>
<comment type="function">
    <text evidence="12">Specifically methylates position 2 of adenine 2503 in 23S rRNA and position 2 of adenine 37 in tRNAs.</text>
</comment>
<proteinExistence type="inferred from homology"/>
<keyword evidence="15" id="KW-1185">Reference proteome</keyword>
<dbReference type="FunFam" id="3.20.20.70:FF:000014">
    <property type="entry name" value="Probable dual-specificity RNA methyltransferase RlmN"/>
    <property type="match status" value="1"/>
</dbReference>
<dbReference type="GO" id="GO:0005737">
    <property type="term" value="C:cytoplasm"/>
    <property type="evidence" value="ECO:0007669"/>
    <property type="project" value="UniProtKB-SubCell"/>
</dbReference>
<evidence type="ECO:0000256" key="5">
    <source>
        <dbReference type="ARBA" id="ARBA00022603"/>
    </source>
</evidence>
<dbReference type="PIRSF" id="PIRSF006004">
    <property type="entry name" value="CHP00048"/>
    <property type="match status" value="1"/>
</dbReference>
<dbReference type="InterPro" id="IPR013785">
    <property type="entry name" value="Aldolase_TIM"/>
</dbReference>
<feature type="active site" description="S-methylcysteine intermediate" evidence="12">
    <location>
        <position position="341"/>
    </location>
</feature>
<feature type="binding site" evidence="12">
    <location>
        <position position="127"/>
    </location>
    <ligand>
        <name>[4Fe-4S] cluster</name>
        <dbReference type="ChEBI" id="CHEBI:49883"/>
        <note>4Fe-4S-S-AdoMet</note>
    </ligand>
</feature>
<comment type="catalytic activity">
    <reaction evidence="12">
        <text>adenosine(2503) in 23S rRNA + 2 reduced [2Fe-2S]-[ferredoxin] + 2 S-adenosyl-L-methionine = 2-methyladenosine(2503) in 23S rRNA + 5'-deoxyadenosine + L-methionine + 2 oxidized [2Fe-2S]-[ferredoxin] + S-adenosyl-L-homocysteine</text>
        <dbReference type="Rhea" id="RHEA:42916"/>
        <dbReference type="Rhea" id="RHEA-COMP:10000"/>
        <dbReference type="Rhea" id="RHEA-COMP:10001"/>
        <dbReference type="Rhea" id="RHEA-COMP:10152"/>
        <dbReference type="Rhea" id="RHEA-COMP:10282"/>
        <dbReference type="ChEBI" id="CHEBI:17319"/>
        <dbReference type="ChEBI" id="CHEBI:33737"/>
        <dbReference type="ChEBI" id="CHEBI:33738"/>
        <dbReference type="ChEBI" id="CHEBI:57844"/>
        <dbReference type="ChEBI" id="CHEBI:57856"/>
        <dbReference type="ChEBI" id="CHEBI:59789"/>
        <dbReference type="ChEBI" id="CHEBI:74411"/>
        <dbReference type="ChEBI" id="CHEBI:74497"/>
        <dbReference type="EC" id="2.1.1.192"/>
    </reaction>
</comment>
<evidence type="ECO:0000256" key="8">
    <source>
        <dbReference type="ARBA" id="ARBA00022694"/>
    </source>
</evidence>
<dbReference type="EMBL" id="WAJS01000022">
    <property type="protein sequence ID" value="KAB1645861.1"/>
    <property type="molecule type" value="Genomic_DNA"/>
</dbReference>
<evidence type="ECO:0000256" key="6">
    <source>
        <dbReference type="ARBA" id="ARBA00022679"/>
    </source>
</evidence>
<evidence type="ECO:0000313" key="15">
    <source>
        <dbReference type="Proteomes" id="UP000479639"/>
    </source>
</evidence>
<dbReference type="GO" id="GO:0002935">
    <property type="term" value="F:tRNA (adenine(37)-C2)-methyltransferase activity"/>
    <property type="evidence" value="ECO:0007669"/>
    <property type="project" value="UniProtKB-UniRule"/>
</dbReference>
<feature type="binding site" evidence="12">
    <location>
        <position position="298"/>
    </location>
    <ligand>
        <name>S-adenosyl-L-methionine</name>
        <dbReference type="ChEBI" id="CHEBI:59789"/>
    </ligand>
</feature>
<dbReference type="Pfam" id="PF04055">
    <property type="entry name" value="Radical_SAM"/>
    <property type="match status" value="1"/>
</dbReference>
<keyword evidence="10 12" id="KW-0408">Iron</keyword>
<keyword evidence="7 12" id="KW-0949">S-adenosyl-L-methionine</keyword>
<organism evidence="14 15">
    <name type="scientific">Adlercreutzia muris</name>
    <dbReference type="NCBI Taxonomy" id="1796610"/>
    <lineage>
        <taxon>Bacteria</taxon>
        <taxon>Bacillati</taxon>
        <taxon>Actinomycetota</taxon>
        <taxon>Coriobacteriia</taxon>
        <taxon>Eggerthellales</taxon>
        <taxon>Eggerthellaceae</taxon>
        <taxon>Adlercreutzia</taxon>
    </lineage>
</organism>
<evidence type="ECO:0000256" key="11">
    <source>
        <dbReference type="ARBA" id="ARBA00023014"/>
    </source>
</evidence>
<dbReference type="GO" id="GO:0070040">
    <property type="term" value="F:rRNA (adenine(2503)-C2-)-methyltransferase activity"/>
    <property type="evidence" value="ECO:0007669"/>
    <property type="project" value="UniProtKB-UniRule"/>
</dbReference>
<accession>A0A7C8BS44</accession>
<comment type="caution">
    <text evidence="14">The sequence shown here is derived from an EMBL/GenBank/DDBJ whole genome shotgun (WGS) entry which is preliminary data.</text>
</comment>
<dbReference type="CDD" id="cd01335">
    <property type="entry name" value="Radical_SAM"/>
    <property type="match status" value="1"/>
</dbReference>
<dbReference type="SFLD" id="SFLDF00275">
    <property type="entry name" value="adenosine_C2_methyltransferase"/>
    <property type="match status" value="1"/>
</dbReference>
<gene>
    <name evidence="12 14" type="primary">rlmN</name>
    <name evidence="14" type="ORF">F8D48_07825</name>
</gene>
<dbReference type="GO" id="GO:0070475">
    <property type="term" value="P:rRNA base methylation"/>
    <property type="evidence" value="ECO:0007669"/>
    <property type="project" value="UniProtKB-UniRule"/>
</dbReference>
<sequence length="353" mass="39437">MAPMNNELMTLTLPELTGLIEAWGFPRFRAKQVHEWIHRHHCTSFDAMSNVPAPLRQRLAQEYPFEEFSPVDRQVSIDGTRKYVFKLNDGCLVETVGMPTHRQDGIIERLSVCVSSQVGCPMACAFCATGREGLTRNLQAGEIVQQIATVQKDFEARVSNVVVMGQGEPFLNYDEVLSALRMVNSADDLHIGARHITISTCGIISGIERLSDEPEQFTLAISLHSAVQSTRDELMPKVSQQPLPLLKTALKNYTQKTGRRVSLEYLLIKNVNDSEEQLLALLDLCRGLLCHINLLPMNPVEGAPFQPAAEKTVRHWMRTLEAEGVEISMRKSRGSDIDGACGQLKNRIVSRET</sequence>
<dbReference type="GO" id="GO:0046872">
    <property type="term" value="F:metal ion binding"/>
    <property type="evidence" value="ECO:0007669"/>
    <property type="project" value="UniProtKB-KW"/>
</dbReference>
<dbReference type="InterPro" id="IPR040072">
    <property type="entry name" value="Methyltransferase_A"/>
</dbReference>
<feature type="domain" description="Radical SAM core" evidence="13">
    <location>
        <begin position="106"/>
        <end position="338"/>
    </location>
</feature>
<dbReference type="SFLD" id="SFLDG01062">
    <property type="entry name" value="methyltransferase_(Class_A)"/>
    <property type="match status" value="1"/>
</dbReference>
<comment type="catalytic activity">
    <reaction evidence="12">
        <text>adenosine(37) in tRNA + 2 reduced [2Fe-2S]-[ferredoxin] + 2 S-adenosyl-L-methionine = 2-methyladenosine(37) in tRNA + 5'-deoxyadenosine + L-methionine + 2 oxidized [2Fe-2S]-[ferredoxin] + S-adenosyl-L-homocysteine</text>
        <dbReference type="Rhea" id="RHEA:43332"/>
        <dbReference type="Rhea" id="RHEA-COMP:10000"/>
        <dbReference type="Rhea" id="RHEA-COMP:10001"/>
        <dbReference type="Rhea" id="RHEA-COMP:10162"/>
        <dbReference type="Rhea" id="RHEA-COMP:10485"/>
        <dbReference type="ChEBI" id="CHEBI:17319"/>
        <dbReference type="ChEBI" id="CHEBI:33737"/>
        <dbReference type="ChEBI" id="CHEBI:33738"/>
        <dbReference type="ChEBI" id="CHEBI:57844"/>
        <dbReference type="ChEBI" id="CHEBI:57856"/>
        <dbReference type="ChEBI" id="CHEBI:59789"/>
        <dbReference type="ChEBI" id="CHEBI:74411"/>
        <dbReference type="ChEBI" id="CHEBI:74497"/>
        <dbReference type="EC" id="2.1.1.192"/>
    </reaction>
</comment>
<comment type="caution">
    <text evidence="12">Lacks conserved residue(s) required for the propagation of feature annotation.</text>
</comment>
<comment type="similarity">
    <text evidence="12">Belongs to the radical SAM superfamily. RlmN family.</text>
</comment>
<dbReference type="Proteomes" id="UP000479639">
    <property type="component" value="Unassembled WGS sequence"/>
</dbReference>
<dbReference type="Gene3D" id="1.10.150.530">
    <property type="match status" value="1"/>
</dbReference>
<reference evidence="14 15" key="1">
    <citation type="submission" date="2019-09" db="EMBL/GenBank/DDBJ databases">
        <title>Whole genome shotgun sequencing (WGS) of Ellagibacter isourolithinifaciens DSM 104140(T) and Adlercreutzia muris DSM 29508(T).</title>
        <authorList>
            <person name="Stoll D.A."/>
            <person name="Danylec N."/>
            <person name="Huch M."/>
        </authorList>
    </citation>
    <scope>NUCLEOTIDE SEQUENCE [LARGE SCALE GENOMIC DNA]</scope>
    <source>
        <strain evidence="14 15">DSM 29508</strain>
    </source>
</reference>
<dbReference type="InterPro" id="IPR007197">
    <property type="entry name" value="rSAM"/>
</dbReference>
<evidence type="ECO:0000256" key="1">
    <source>
        <dbReference type="ARBA" id="ARBA00004496"/>
    </source>
</evidence>
<evidence type="ECO:0000256" key="4">
    <source>
        <dbReference type="ARBA" id="ARBA00022552"/>
    </source>
</evidence>
<keyword evidence="12" id="KW-1015">Disulfide bond</keyword>
<feature type="binding site" evidence="12">
    <location>
        <begin position="222"/>
        <end position="224"/>
    </location>
    <ligand>
        <name>S-adenosyl-L-methionine</name>
        <dbReference type="ChEBI" id="CHEBI:59789"/>
    </ligand>
</feature>
<feature type="binding site" evidence="12">
    <location>
        <position position="120"/>
    </location>
    <ligand>
        <name>[4Fe-4S] cluster</name>
        <dbReference type="ChEBI" id="CHEBI:49883"/>
        <note>4Fe-4S-S-AdoMet</note>
    </ligand>
</feature>
<keyword evidence="4 12" id="KW-0698">rRNA processing</keyword>
<dbReference type="Gene3D" id="3.20.20.70">
    <property type="entry name" value="Aldolase class I"/>
    <property type="match status" value="1"/>
</dbReference>
<keyword evidence="11 12" id="KW-0411">Iron-sulfur</keyword>
<evidence type="ECO:0000256" key="10">
    <source>
        <dbReference type="ARBA" id="ARBA00023004"/>
    </source>
</evidence>
<dbReference type="GO" id="GO:0030488">
    <property type="term" value="P:tRNA methylation"/>
    <property type="evidence" value="ECO:0007669"/>
    <property type="project" value="UniProtKB-UniRule"/>
</dbReference>
<dbReference type="GO" id="GO:0019843">
    <property type="term" value="F:rRNA binding"/>
    <property type="evidence" value="ECO:0007669"/>
    <property type="project" value="UniProtKB-UniRule"/>
</dbReference>
<dbReference type="InterPro" id="IPR027492">
    <property type="entry name" value="RNA_MTrfase_RlmN"/>
</dbReference>
<evidence type="ECO:0000313" key="14">
    <source>
        <dbReference type="EMBL" id="KAB1645861.1"/>
    </source>
</evidence>
<keyword evidence="5 12" id="KW-0489">Methyltransferase</keyword>
<dbReference type="Pfam" id="PF21016">
    <property type="entry name" value="RlmN_N"/>
    <property type="match status" value="1"/>
</dbReference>
<feature type="binding site" evidence="12">
    <location>
        <begin position="167"/>
        <end position="168"/>
    </location>
    <ligand>
        <name>S-adenosyl-L-methionine</name>
        <dbReference type="ChEBI" id="CHEBI:59789"/>
    </ligand>
</feature>
<dbReference type="NCBIfam" id="TIGR00048">
    <property type="entry name" value="rRNA_mod_RlmN"/>
    <property type="match status" value="1"/>
</dbReference>
<feature type="binding site" evidence="12">
    <location>
        <position position="199"/>
    </location>
    <ligand>
        <name>S-adenosyl-L-methionine</name>
        <dbReference type="ChEBI" id="CHEBI:59789"/>
    </ligand>
</feature>
<dbReference type="EC" id="2.1.1.192" evidence="12"/>
<dbReference type="PANTHER" id="PTHR30544">
    <property type="entry name" value="23S RRNA METHYLTRANSFERASE"/>
    <property type="match status" value="1"/>
</dbReference>
<keyword evidence="2 12" id="KW-0004">4Fe-4S</keyword>
<dbReference type="GO" id="GO:0051539">
    <property type="term" value="F:4 iron, 4 sulfur cluster binding"/>
    <property type="evidence" value="ECO:0007669"/>
    <property type="project" value="UniProtKB-UniRule"/>
</dbReference>
<dbReference type="InterPro" id="IPR048641">
    <property type="entry name" value="RlmN_N"/>
</dbReference>
<dbReference type="InterPro" id="IPR004383">
    <property type="entry name" value="rRNA_lsu_MTrfase_RlmN/Cfr"/>
</dbReference>
<feature type="binding site" evidence="12">
    <location>
        <position position="124"/>
    </location>
    <ligand>
        <name>[4Fe-4S] cluster</name>
        <dbReference type="ChEBI" id="CHEBI:49883"/>
        <note>4Fe-4S-S-AdoMet</note>
    </ligand>
</feature>
<dbReference type="PROSITE" id="PS51918">
    <property type="entry name" value="RADICAL_SAM"/>
    <property type="match status" value="1"/>
</dbReference>
<dbReference type="AlphaFoldDB" id="A0A7C8BS44"/>
<dbReference type="GO" id="GO:0000049">
    <property type="term" value="F:tRNA binding"/>
    <property type="evidence" value="ECO:0007669"/>
    <property type="project" value="UniProtKB-UniRule"/>
</dbReference>
<evidence type="ECO:0000256" key="3">
    <source>
        <dbReference type="ARBA" id="ARBA00022490"/>
    </source>
</evidence>
<feature type="active site" description="Proton acceptor" evidence="12">
    <location>
        <position position="94"/>
    </location>
</feature>
<dbReference type="SFLD" id="SFLDS00029">
    <property type="entry name" value="Radical_SAM"/>
    <property type="match status" value="1"/>
</dbReference>
<keyword evidence="8 12" id="KW-0819">tRNA processing</keyword>
<comment type="miscellaneous">
    <text evidence="12">Reaction proceeds by a ping-pong mechanism involving intermediate methylation of a conserved cysteine residue.</text>
</comment>
<name>A0A7C8BS44_9ACTN</name>
<comment type="cofactor">
    <cofactor evidence="12">
        <name>[4Fe-4S] cluster</name>
        <dbReference type="ChEBI" id="CHEBI:49883"/>
    </cofactor>
    <text evidence="12">Binds 1 [4Fe-4S] cluster. The cluster is coordinated with 3 cysteines and an exchangeable S-adenosyl-L-methionine.</text>
</comment>
<comment type="subcellular location">
    <subcellularLocation>
        <location evidence="1 12">Cytoplasm</location>
    </subcellularLocation>
</comment>
<protein>
    <recommendedName>
        <fullName evidence="12">Probable dual-specificity RNA methyltransferase RlmN</fullName>
        <ecNumber evidence="12">2.1.1.192</ecNumber>
    </recommendedName>
    <alternativeName>
        <fullName evidence="12">23S rRNA (adenine(2503)-C(2))-methyltransferase</fullName>
    </alternativeName>
    <alternativeName>
        <fullName evidence="12">23S rRNA m2A2503 methyltransferase</fullName>
    </alternativeName>
    <alternativeName>
        <fullName evidence="12">Ribosomal RNA large subunit methyltransferase N</fullName>
    </alternativeName>
    <alternativeName>
        <fullName evidence="12">tRNA (adenine(37)-C(2))-methyltransferase</fullName>
    </alternativeName>
    <alternativeName>
        <fullName evidence="12">tRNA m2A37 methyltransferase</fullName>
    </alternativeName>
</protein>
<keyword evidence="6 12" id="KW-0808">Transferase</keyword>
<dbReference type="PANTHER" id="PTHR30544:SF5">
    <property type="entry name" value="RADICAL SAM CORE DOMAIN-CONTAINING PROTEIN"/>
    <property type="match status" value="1"/>
</dbReference>
<dbReference type="InterPro" id="IPR058240">
    <property type="entry name" value="rSAM_sf"/>
</dbReference>
<evidence type="ECO:0000256" key="12">
    <source>
        <dbReference type="HAMAP-Rule" id="MF_01849"/>
    </source>
</evidence>
<keyword evidence="9 12" id="KW-0479">Metal-binding</keyword>
<evidence type="ECO:0000256" key="9">
    <source>
        <dbReference type="ARBA" id="ARBA00022723"/>
    </source>
</evidence>
<keyword evidence="3 12" id="KW-0963">Cytoplasm</keyword>
<evidence type="ECO:0000256" key="7">
    <source>
        <dbReference type="ARBA" id="ARBA00022691"/>
    </source>
</evidence>
<evidence type="ECO:0000256" key="2">
    <source>
        <dbReference type="ARBA" id="ARBA00022485"/>
    </source>
</evidence>